<keyword evidence="5 6" id="KW-0472">Membrane</keyword>
<evidence type="ECO:0008006" key="9">
    <source>
        <dbReference type="Google" id="ProtNLM"/>
    </source>
</evidence>
<dbReference type="AlphaFoldDB" id="A0A7G8TA95"/>
<evidence type="ECO:0000256" key="4">
    <source>
        <dbReference type="ARBA" id="ARBA00022989"/>
    </source>
</evidence>
<feature type="transmembrane region" description="Helical" evidence="6">
    <location>
        <begin position="41"/>
        <end position="60"/>
    </location>
</feature>
<comment type="subcellular location">
    <subcellularLocation>
        <location evidence="1">Cell membrane</location>
        <topology evidence="1">Multi-pass membrane protein</topology>
    </subcellularLocation>
</comment>
<feature type="transmembrane region" description="Helical" evidence="6">
    <location>
        <begin position="263"/>
        <end position="282"/>
    </location>
</feature>
<evidence type="ECO:0000256" key="3">
    <source>
        <dbReference type="ARBA" id="ARBA00022692"/>
    </source>
</evidence>
<gene>
    <name evidence="7" type="ORF">HCR03_18165</name>
</gene>
<feature type="transmembrane region" description="Helical" evidence="6">
    <location>
        <begin position="236"/>
        <end position="256"/>
    </location>
</feature>
<feature type="transmembrane region" description="Helical" evidence="6">
    <location>
        <begin position="67"/>
        <end position="85"/>
    </location>
</feature>
<keyword evidence="4 6" id="KW-1133">Transmembrane helix</keyword>
<feature type="transmembrane region" description="Helical" evidence="6">
    <location>
        <begin position="91"/>
        <end position="108"/>
    </location>
</feature>
<evidence type="ECO:0000313" key="7">
    <source>
        <dbReference type="EMBL" id="QNK40536.1"/>
    </source>
</evidence>
<reference evidence="7 8" key="1">
    <citation type="submission" date="2020-08" db="EMBL/GenBank/DDBJ databases">
        <title>The isolate Caproiciproducens sp. 7D4C2 produces n-caproate at mildly acidic conditions from hexoses: genome and rBOX comparison with related strains and chain-elongating bacteria.</title>
        <authorList>
            <person name="Esquivel-Elizondo S."/>
            <person name="Bagci C."/>
            <person name="Temovska M."/>
            <person name="Jeon B.S."/>
            <person name="Bessarab I."/>
            <person name="Williams R.B.H."/>
            <person name="Huson D.H."/>
            <person name="Angenent L.T."/>
        </authorList>
    </citation>
    <scope>NUCLEOTIDE SEQUENCE [LARGE SCALE GENOMIC DNA]</scope>
    <source>
        <strain evidence="7 8">7D4C2</strain>
    </source>
</reference>
<evidence type="ECO:0000256" key="6">
    <source>
        <dbReference type="SAM" id="Phobius"/>
    </source>
</evidence>
<dbReference type="PANTHER" id="PTHR32196:SF69">
    <property type="entry name" value="BRANCHED-CHAIN AMINO ACID TRANSPORT SYSTEM, PERMEASE PROTEIN"/>
    <property type="match status" value="1"/>
</dbReference>
<dbReference type="KEGG" id="cfem:HCR03_18165"/>
<feature type="transmembrane region" description="Helical" evidence="6">
    <location>
        <begin position="154"/>
        <end position="176"/>
    </location>
</feature>
<dbReference type="PANTHER" id="PTHR32196">
    <property type="entry name" value="ABC TRANSPORTER PERMEASE PROTEIN YPHD-RELATED-RELATED"/>
    <property type="match status" value="1"/>
</dbReference>
<dbReference type="GO" id="GO:0005886">
    <property type="term" value="C:plasma membrane"/>
    <property type="evidence" value="ECO:0007669"/>
    <property type="project" value="UniProtKB-SubCell"/>
</dbReference>
<feature type="transmembrane region" description="Helical" evidence="6">
    <location>
        <begin position="115"/>
        <end position="134"/>
    </location>
</feature>
<dbReference type="InterPro" id="IPR001851">
    <property type="entry name" value="ABC_transp_permease"/>
</dbReference>
<dbReference type="EMBL" id="CP060286">
    <property type="protein sequence ID" value="QNK40536.1"/>
    <property type="molecule type" value="Genomic_DNA"/>
</dbReference>
<protein>
    <recommendedName>
        <fullName evidence="9">ABC transporter permease</fullName>
    </recommendedName>
</protein>
<organism evidence="7 8">
    <name type="scientific">Caproicibacter fermentans</name>
    <dbReference type="NCBI Taxonomy" id="2576756"/>
    <lineage>
        <taxon>Bacteria</taxon>
        <taxon>Bacillati</taxon>
        <taxon>Bacillota</taxon>
        <taxon>Clostridia</taxon>
        <taxon>Eubacteriales</taxon>
        <taxon>Acutalibacteraceae</taxon>
        <taxon>Caproicibacter</taxon>
    </lineage>
</organism>
<feature type="transmembrane region" description="Helical" evidence="6">
    <location>
        <begin position="210"/>
        <end position="230"/>
    </location>
</feature>
<dbReference type="GO" id="GO:0022857">
    <property type="term" value="F:transmembrane transporter activity"/>
    <property type="evidence" value="ECO:0007669"/>
    <property type="project" value="InterPro"/>
</dbReference>
<evidence type="ECO:0000256" key="1">
    <source>
        <dbReference type="ARBA" id="ARBA00004651"/>
    </source>
</evidence>
<sequence>MKQLLRLMKTFSFPFLMYAVILLVSLGAQKTGYWSGNAFDIIIRGSVVSTIIAFAIALPLSGARWDFAAGTIVILSGILGSNLASMLGLNAVLMLLLTVAIGTLLALLEGVLYLFLRVPTIIVSLGVVMIYEALSGLVFDGSGANMFMDTKLTIFAKAPYCYLILAIVLGVYYFLLTDTKFGYDTRSLGINAQLAVNNGVNEKKNIIQTYLLVGATLGVAAVLNASTVSVSPASNLGSTSIMFSSMGPVLVGLYLARFSNLPLGIFSGAIGMNALTYGMVVLGIDGSVQTIILGAFIVIFMGYTTNQEKLHAFSQRMFHRSGIVSA</sequence>
<feature type="transmembrane region" description="Helical" evidence="6">
    <location>
        <begin position="288"/>
        <end position="306"/>
    </location>
</feature>
<dbReference type="RefSeq" id="WP_187035787.1">
    <property type="nucleotide sequence ID" value="NZ_CP060286.1"/>
</dbReference>
<dbReference type="Pfam" id="PF02653">
    <property type="entry name" value="BPD_transp_2"/>
    <property type="match status" value="1"/>
</dbReference>
<keyword evidence="2" id="KW-1003">Cell membrane</keyword>
<dbReference type="Proteomes" id="UP000515909">
    <property type="component" value="Chromosome"/>
</dbReference>
<proteinExistence type="predicted"/>
<evidence type="ECO:0000313" key="8">
    <source>
        <dbReference type="Proteomes" id="UP000515909"/>
    </source>
</evidence>
<feature type="transmembrane region" description="Helical" evidence="6">
    <location>
        <begin position="12"/>
        <end position="29"/>
    </location>
</feature>
<accession>A0A7G8TA95</accession>
<evidence type="ECO:0000256" key="2">
    <source>
        <dbReference type="ARBA" id="ARBA00022475"/>
    </source>
</evidence>
<evidence type="ECO:0000256" key="5">
    <source>
        <dbReference type="ARBA" id="ARBA00023136"/>
    </source>
</evidence>
<keyword evidence="3 6" id="KW-0812">Transmembrane</keyword>
<name>A0A7G8TA95_9FIRM</name>